<evidence type="ECO:0000313" key="2">
    <source>
        <dbReference type="Proteomes" id="UP000887540"/>
    </source>
</evidence>
<organism evidence="2 3">
    <name type="scientific">Acrobeloides nanus</name>
    <dbReference type="NCBI Taxonomy" id="290746"/>
    <lineage>
        <taxon>Eukaryota</taxon>
        <taxon>Metazoa</taxon>
        <taxon>Ecdysozoa</taxon>
        <taxon>Nematoda</taxon>
        <taxon>Chromadorea</taxon>
        <taxon>Rhabditida</taxon>
        <taxon>Tylenchina</taxon>
        <taxon>Cephalobomorpha</taxon>
        <taxon>Cephaloboidea</taxon>
        <taxon>Cephalobidae</taxon>
        <taxon>Acrobeloides</taxon>
    </lineage>
</organism>
<keyword evidence="1" id="KW-1133">Transmembrane helix</keyword>
<dbReference type="WBParaSite" id="ACRNAN_scaffold22907.g27201.t1">
    <property type="protein sequence ID" value="ACRNAN_scaffold22907.g27201.t1"/>
    <property type="gene ID" value="ACRNAN_scaffold22907.g27201"/>
</dbReference>
<reference evidence="3" key="1">
    <citation type="submission" date="2022-11" db="UniProtKB">
        <authorList>
            <consortium name="WormBaseParasite"/>
        </authorList>
    </citation>
    <scope>IDENTIFICATION</scope>
</reference>
<keyword evidence="1" id="KW-0472">Membrane</keyword>
<proteinExistence type="predicted"/>
<keyword evidence="1" id="KW-0812">Transmembrane</keyword>
<protein>
    <submittedName>
        <fullName evidence="3">DDE_3 domain-containing protein</fullName>
    </submittedName>
</protein>
<dbReference type="InterPro" id="IPR036397">
    <property type="entry name" value="RNaseH_sf"/>
</dbReference>
<feature type="transmembrane region" description="Helical" evidence="1">
    <location>
        <begin position="111"/>
        <end position="129"/>
    </location>
</feature>
<dbReference type="AlphaFoldDB" id="A0A914DBF8"/>
<dbReference type="Gene3D" id="3.30.420.10">
    <property type="entry name" value="Ribonuclease H-like superfamily/Ribonuclease H"/>
    <property type="match status" value="1"/>
</dbReference>
<evidence type="ECO:0000256" key="1">
    <source>
        <dbReference type="SAM" id="Phobius"/>
    </source>
</evidence>
<sequence>MKEQQDGAPGHKAYLVQDWLRDNCPDFISVDVHWRNPIDEWPPNSPDLNPLDYSIWSILEEKACQTPHPNVESLKRALKKAWKEISLETLEKIVDNFPKRLKACVDANGGHFEYILLFFVVFVVIRCVLNKTC</sequence>
<keyword evidence="2" id="KW-1185">Reference proteome</keyword>
<name>A0A914DBF8_9BILA</name>
<dbReference type="Proteomes" id="UP000887540">
    <property type="component" value="Unplaced"/>
</dbReference>
<dbReference type="PANTHER" id="PTHR47326">
    <property type="entry name" value="TRANSPOSABLE ELEMENT TC3 TRANSPOSASE-LIKE PROTEIN"/>
    <property type="match status" value="1"/>
</dbReference>
<evidence type="ECO:0000313" key="3">
    <source>
        <dbReference type="WBParaSite" id="ACRNAN_scaffold22907.g27201.t1"/>
    </source>
</evidence>
<accession>A0A914DBF8</accession>
<dbReference type="PANTHER" id="PTHR47326:SF1">
    <property type="entry name" value="HTH PSQ-TYPE DOMAIN-CONTAINING PROTEIN"/>
    <property type="match status" value="1"/>
</dbReference>
<dbReference type="GO" id="GO:0003676">
    <property type="term" value="F:nucleic acid binding"/>
    <property type="evidence" value="ECO:0007669"/>
    <property type="project" value="InterPro"/>
</dbReference>